<name>A0ABD3N0H4_9STRA</name>
<evidence type="ECO:0000256" key="5">
    <source>
        <dbReference type="ARBA" id="ARBA00023273"/>
    </source>
</evidence>
<sequence length="199" mass="22193">MSNPFMVTSNECYGMSLREASKRVYASPVSSVEAASVAASGRDAFSEPTGEKLPSNNHDVSFLYSRESDRYGDGCQFSDSVLSHVFRLKESDTMNKRRKSSIVLQQSQNADVPASSKTYSKEEVSEILSQYNHSPKKQHPLYGTTANEYGLKKPSQATFQNVRNGVSQKFSKSFNRILFRDEGLNTSIPKSRIHDSLIS</sequence>
<organism evidence="8 9">
    <name type="scientific">Discostella pseudostelligera</name>
    <dbReference type="NCBI Taxonomy" id="259834"/>
    <lineage>
        <taxon>Eukaryota</taxon>
        <taxon>Sar</taxon>
        <taxon>Stramenopiles</taxon>
        <taxon>Ochrophyta</taxon>
        <taxon>Bacillariophyta</taxon>
        <taxon>Coscinodiscophyceae</taxon>
        <taxon>Thalassiosirophycidae</taxon>
        <taxon>Stephanodiscales</taxon>
        <taxon>Stephanodiscaceae</taxon>
        <taxon>Discostella</taxon>
    </lineage>
</organism>
<dbReference type="GO" id="GO:0005856">
    <property type="term" value="C:cytoskeleton"/>
    <property type="evidence" value="ECO:0007669"/>
    <property type="project" value="UniProtKB-SubCell"/>
</dbReference>
<keyword evidence="5" id="KW-0966">Cell projection</keyword>
<comment type="caution">
    <text evidence="8">The sequence shown here is derived from an EMBL/GenBank/DDBJ whole genome shotgun (WGS) entry which is preliminary data.</text>
</comment>
<dbReference type="Pfam" id="PF14892">
    <property type="entry name" value="PIRC1_2"/>
    <property type="match status" value="1"/>
</dbReference>
<feature type="region of interest" description="Disordered" evidence="7">
    <location>
        <begin position="99"/>
        <end position="118"/>
    </location>
</feature>
<keyword evidence="9" id="KW-1185">Reference proteome</keyword>
<evidence type="ECO:0000256" key="7">
    <source>
        <dbReference type="SAM" id="MobiDB-lite"/>
    </source>
</evidence>
<dbReference type="PANTHER" id="PTHR20899:SF1">
    <property type="entry name" value="PIERCER OF MICROTUBULE WALL 1 PROTEIN"/>
    <property type="match status" value="1"/>
</dbReference>
<reference evidence="8 9" key="1">
    <citation type="submission" date="2024-10" db="EMBL/GenBank/DDBJ databases">
        <title>Updated reference genomes for cyclostephanoid diatoms.</title>
        <authorList>
            <person name="Roberts W.R."/>
            <person name="Alverson A.J."/>
        </authorList>
    </citation>
    <scope>NUCLEOTIDE SEQUENCE [LARGE SCALE GENOMIC DNA]</scope>
    <source>
        <strain evidence="8 9">AJA232-27</strain>
    </source>
</reference>
<evidence type="ECO:0000256" key="6">
    <source>
        <dbReference type="ARBA" id="ARBA00038014"/>
    </source>
</evidence>
<evidence type="ECO:0000256" key="2">
    <source>
        <dbReference type="ARBA" id="ARBA00004245"/>
    </source>
</evidence>
<dbReference type="EMBL" id="JALLBG020000057">
    <property type="protein sequence ID" value="KAL3769172.1"/>
    <property type="molecule type" value="Genomic_DNA"/>
</dbReference>
<protein>
    <submittedName>
        <fullName evidence="8">Uncharacterized protein</fullName>
    </submittedName>
</protein>
<dbReference type="AlphaFoldDB" id="A0ABD3N0H4"/>
<gene>
    <name evidence="8" type="ORF">ACHAWU_001240</name>
</gene>
<dbReference type="GO" id="GO:0005929">
    <property type="term" value="C:cilium"/>
    <property type="evidence" value="ECO:0007669"/>
    <property type="project" value="UniProtKB-SubCell"/>
</dbReference>
<evidence type="ECO:0000313" key="9">
    <source>
        <dbReference type="Proteomes" id="UP001530293"/>
    </source>
</evidence>
<evidence type="ECO:0000313" key="8">
    <source>
        <dbReference type="EMBL" id="KAL3769172.1"/>
    </source>
</evidence>
<accession>A0ABD3N0H4</accession>
<comment type="subcellular location">
    <subcellularLocation>
        <location evidence="1">Cell projection</location>
        <location evidence="1">Cilium</location>
    </subcellularLocation>
    <subcellularLocation>
        <location evidence="2">Cytoplasm</location>
        <location evidence="2">Cytoskeleton</location>
    </subcellularLocation>
</comment>
<comment type="similarity">
    <text evidence="6">Belongs to the PIERCE1 family.</text>
</comment>
<evidence type="ECO:0000256" key="3">
    <source>
        <dbReference type="ARBA" id="ARBA00022490"/>
    </source>
</evidence>
<dbReference type="Proteomes" id="UP001530293">
    <property type="component" value="Unassembled WGS sequence"/>
</dbReference>
<dbReference type="InterPro" id="IPR026507">
    <property type="entry name" value="PIRC1/2"/>
</dbReference>
<proteinExistence type="inferred from homology"/>
<dbReference type="PANTHER" id="PTHR20899">
    <property type="entry name" value="PIERCE HOMOLOG"/>
    <property type="match status" value="1"/>
</dbReference>
<evidence type="ECO:0000256" key="1">
    <source>
        <dbReference type="ARBA" id="ARBA00004138"/>
    </source>
</evidence>
<keyword evidence="4" id="KW-0206">Cytoskeleton</keyword>
<keyword evidence="3" id="KW-0963">Cytoplasm</keyword>
<evidence type="ECO:0000256" key="4">
    <source>
        <dbReference type="ARBA" id="ARBA00023212"/>
    </source>
</evidence>
<feature type="compositionally biased region" description="Polar residues" evidence="7">
    <location>
        <begin position="102"/>
        <end position="118"/>
    </location>
</feature>